<protein>
    <submittedName>
        <fullName evidence="3">Uncharacterized protein</fullName>
    </submittedName>
</protein>
<feature type="region of interest" description="Disordered" evidence="1">
    <location>
        <begin position="24"/>
        <end position="44"/>
    </location>
</feature>
<evidence type="ECO:0000313" key="4">
    <source>
        <dbReference type="Proteomes" id="UP001178507"/>
    </source>
</evidence>
<dbReference type="AlphaFoldDB" id="A0AA36IWW9"/>
<reference evidence="3" key="1">
    <citation type="submission" date="2023-08" db="EMBL/GenBank/DDBJ databases">
        <authorList>
            <person name="Chen Y."/>
            <person name="Shah S."/>
            <person name="Dougan E. K."/>
            <person name="Thang M."/>
            <person name="Chan C."/>
        </authorList>
    </citation>
    <scope>NUCLEOTIDE SEQUENCE</scope>
</reference>
<dbReference type="Proteomes" id="UP001178507">
    <property type="component" value="Unassembled WGS sequence"/>
</dbReference>
<evidence type="ECO:0000313" key="3">
    <source>
        <dbReference type="EMBL" id="CAJ1395039.1"/>
    </source>
</evidence>
<feature type="signal peptide" evidence="2">
    <location>
        <begin position="1"/>
        <end position="21"/>
    </location>
</feature>
<name>A0AA36IWW9_9DINO</name>
<dbReference type="EMBL" id="CAUJNA010003035">
    <property type="protein sequence ID" value="CAJ1395039.1"/>
    <property type="molecule type" value="Genomic_DNA"/>
</dbReference>
<gene>
    <name evidence="3" type="ORF">EVOR1521_LOCUS19563</name>
</gene>
<proteinExistence type="predicted"/>
<comment type="caution">
    <text evidence="3">The sequence shown here is derived from an EMBL/GenBank/DDBJ whole genome shotgun (WGS) entry which is preliminary data.</text>
</comment>
<evidence type="ECO:0000256" key="1">
    <source>
        <dbReference type="SAM" id="MobiDB-lite"/>
    </source>
</evidence>
<feature type="chain" id="PRO_5041386719" evidence="2">
    <location>
        <begin position="22"/>
        <end position="135"/>
    </location>
</feature>
<sequence>MPRRTWAFSLGLCSWLCFVGPSPRRPEAPRPGARRAPATSPDARLARGARSAFGRGSATQHGHQLWWRLQSWWPWKKPHYNEPAFVHAILIKLQLLWKATGLGPWLGLIWSALSPYPPFSWMQWAVFKARAELRP</sequence>
<keyword evidence="4" id="KW-1185">Reference proteome</keyword>
<organism evidence="3 4">
    <name type="scientific">Effrenium voratum</name>
    <dbReference type="NCBI Taxonomy" id="2562239"/>
    <lineage>
        <taxon>Eukaryota</taxon>
        <taxon>Sar</taxon>
        <taxon>Alveolata</taxon>
        <taxon>Dinophyceae</taxon>
        <taxon>Suessiales</taxon>
        <taxon>Symbiodiniaceae</taxon>
        <taxon>Effrenium</taxon>
    </lineage>
</organism>
<keyword evidence="2" id="KW-0732">Signal</keyword>
<evidence type="ECO:0000256" key="2">
    <source>
        <dbReference type="SAM" id="SignalP"/>
    </source>
</evidence>
<accession>A0AA36IWW9</accession>